<accession>A0A6C2UFA8</accession>
<proteinExistence type="predicted"/>
<dbReference type="AlphaFoldDB" id="A0A6C2UFA8"/>
<dbReference type="PROSITE" id="PS50800">
    <property type="entry name" value="SAP"/>
    <property type="match status" value="1"/>
</dbReference>
<dbReference type="InterPro" id="IPR003034">
    <property type="entry name" value="SAP_dom"/>
</dbReference>
<sequence>MGLTGDWCQAAELLARSLNRADRRFPELSPQRLNYDIIAVRDNPLYDKRPALERTLEQVARDVYFVEGVSFDSAVKQAKAFLTRRWTQEKAWALLSDGRNGFSEMRAFLKVKHPKLKIGSYDAMRDLDLTALLSVEDFAAEEQALLHAGLECRNFRQPQAVTDQLDDHNRLRFTDRINWFELVINPGQAHTGGHVKYGCELKGSTVHFKPELSNVVQQRRIAKAIARQYRTEGGDYCFSMPIGRLQEILDREQVALRFSNVRYLERIKPVTTSARLRKEEIPKFGITWRKMETADEFRDALRAHGWKVAGKKSDLVRRTAELASERLEEAAPELDAWFVEHRYVRVPKGQTFPTPFPVLADEPLKELVLMVYLMRRLRGNTVVDPGHENTSVRPVDMAEAILNGKTALTGSFLKA</sequence>
<keyword evidence="3" id="KW-1185">Reference proteome</keyword>
<dbReference type="Proteomes" id="UP000346198">
    <property type="component" value="Unassembled WGS sequence"/>
</dbReference>
<evidence type="ECO:0000313" key="3">
    <source>
        <dbReference type="Proteomes" id="UP000346198"/>
    </source>
</evidence>
<evidence type="ECO:0000313" key="2">
    <source>
        <dbReference type="EMBL" id="VGO18798.1"/>
    </source>
</evidence>
<reference evidence="2 3" key="1">
    <citation type="submission" date="2019-04" db="EMBL/GenBank/DDBJ databases">
        <authorList>
            <person name="Van Vliet M D."/>
        </authorList>
    </citation>
    <scope>NUCLEOTIDE SEQUENCE [LARGE SCALE GENOMIC DNA]</scope>
    <source>
        <strain evidence="2 3">F21</strain>
    </source>
</reference>
<feature type="domain" description="SAP" evidence="1">
    <location>
        <begin position="289"/>
        <end position="323"/>
    </location>
</feature>
<evidence type="ECO:0000259" key="1">
    <source>
        <dbReference type="PROSITE" id="PS50800"/>
    </source>
</evidence>
<organism evidence="2 3">
    <name type="scientific">Pontiella sulfatireligans</name>
    <dbReference type="NCBI Taxonomy" id="2750658"/>
    <lineage>
        <taxon>Bacteria</taxon>
        <taxon>Pseudomonadati</taxon>
        <taxon>Kiritimatiellota</taxon>
        <taxon>Kiritimatiellia</taxon>
        <taxon>Kiritimatiellales</taxon>
        <taxon>Pontiellaceae</taxon>
        <taxon>Pontiella</taxon>
    </lineage>
</organism>
<name>A0A6C2UFA8_9BACT</name>
<gene>
    <name evidence="2" type="ORF">SCARR_00851</name>
</gene>
<dbReference type="EMBL" id="CAAHFH010000001">
    <property type="protein sequence ID" value="VGO18798.1"/>
    <property type="molecule type" value="Genomic_DNA"/>
</dbReference>
<protein>
    <recommendedName>
        <fullName evidence="1">SAP domain-containing protein</fullName>
    </recommendedName>
</protein>